<dbReference type="RefSeq" id="WP_367852845.1">
    <property type="nucleotide sequence ID" value="NZ_JBFOHK010000001.1"/>
</dbReference>
<comment type="caution">
    <text evidence="2">The sequence shown here is derived from an EMBL/GenBank/DDBJ whole genome shotgun (WGS) entry which is preliminary data.</text>
</comment>
<keyword evidence="3" id="KW-1185">Reference proteome</keyword>
<name>A0ABV3QC91_9GAMM</name>
<evidence type="ECO:0000313" key="3">
    <source>
        <dbReference type="Proteomes" id="UP001556220"/>
    </source>
</evidence>
<evidence type="ECO:0000313" key="2">
    <source>
        <dbReference type="EMBL" id="MEW9570771.1"/>
    </source>
</evidence>
<keyword evidence="1" id="KW-0812">Transmembrane</keyword>
<protein>
    <submittedName>
        <fullName evidence="2">Uncharacterized protein</fullName>
    </submittedName>
</protein>
<accession>A0ABV3QC91</accession>
<dbReference type="Proteomes" id="UP001556220">
    <property type="component" value="Unassembled WGS sequence"/>
</dbReference>
<proteinExistence type="predicted"/>
<gene>
    <name evidence="2" type="ORF">ABQJ54_03340</name>
</gene>
<keyword evidence="1" id="KW-0472">Membrane</keyword>
<reference evidence="2 3" key="1">
    <citation type="submission" date="2024-06" db="EMBL/GenBank/DDBJ databases">
        <authorList>
            <person name="Woo H."/>
        </authorList>
    </citation>
    <scope>NUCLEOTIDE SEQUENCE [LARGE SCALE GENOMIC DNA]</scope>
    <source>
        <strain evidence="2 3">Si-c</strain>
    </source>
</reference>
<feature type="transmembrane region" description="Helical" evidence="1">
    <location>
        <begin position="30"/>
        <end position="50"/>
    </location>
</feature>
<sequence length="70" mass="7605">MAIHCAWFIHQALAGPPSPDLYANHLSFVLVVFLFFRVPAWLAGLLLILLGEFAVFGRKRPPPGADGACS</sequence>
<evidence type="ECO:0000256" key="1">
    <source>
        <dbReference type="SAM" id="Phobius"/>
    </source>
</evidence>
<keyword evidence="1" id="KW-1133">Transmembrane helix</keyword>
<dbReference type="EMBL" id="JBFOHK010000001">
    <property type="protein sequence ID" value="MEW9570771.1"/>
    <property type="molecule type" value="Genomic_DNA"/>
</dbReference>
<organism evidence="2 3">
    <name type="scientific">Rhodanobacter lycopersici</name>
    <dbReference type="NCBI Taxonomy" id="3162487"/>
    <lineage>
        <taxon>Bacteria</taxon>
        <taxon>Pseudomonadati</taxon>
        <taxon>Pseudomonadota</taxon>
        <taxon>Gammaproteobacteria</taxon>
        <taxon>Lysobacterales</taxon>
        <taxon>Rhodanobacteraceae</taxon>
        <taxon>Rhodanobacter</taxon>
    </lineage>
</organism>